<evidence type="ECO:0000313" key="1">
    <source>
        <dbReference type="EMBL" id="OIT00636.1"/>
    </source>
</evidence>
<evidence type="ECO:0000313" key="2">
    <source>
        <dbReference type="Proteomes" id="UP000187609"/>
    </source>
</evidence>
<dbReference type="InterPro" id="IPR004000">
    <property type="entry name" value="Actin"/>
</dbReference>
<accession>A0A1J6I866</accession>
<organism evidence="1 2">
    <name type="scientific">Nicotiana attenuata</name>
    <name type="common">Coyote tobacco</name>
    <dbReference type="NCBI Taxonomy" id="49451"/>
    <lineage>
        <taxon>Eukaryota</taxon>
        <taxon>Viridiplantae</taxon>
        <taxon>Streptophyta</taxon>
        <taxon>Embryophyta</taxon>
        <taxon>Tracheophyta</taxon>
        <taxon>Spermatophyta</taxon>
        <taxon>Magnoliopsida</taxon>
        <taxon>eudicotyledons</taxon>
        <taxon>Gunneridae</taxon>
        <taxon>Pentapetalae</taxon>
        <taxon>asterids</taxon>
        <taxon>lamiids</taxon>
        <taxon>Solanales</taxon>
        <taxon>Solanaceae</taxon>
        <taxon>Nicotianoideae</taxon>
        <taxon>Nicotianeae</taxon>
        <taxon>Nicotiana</taxon>
    </lineage>
</organism>
<dbReference type="InterPro" id="IPR043129">
    <property type="entry name" value="ATPase_NBD"/>
</dbReference>
<dbReference type="Pfam" id="PF00022">
    <property type="entry name" value="Actin"/>
    <property type="match status" value="1"/>
</dbReference>
<dbReference type="STRING" id="49451.A0A1J6I866"/>
<reference evidence="1" key="1">
    <citation type="submission" date="2016-11" db="EMBL/GenBank/DDBJ databases">
        <title>The genome of Nicotiana attenuata.</title>
        <authorList>
            <person name="Xu S."/>
            <person name="Brockmoeller T."/>
            <person name="Gaquerel E."/>
            <person name="Navarro A."/>
            <person name="Kuhl H."/>
            <person name="Gase K."/>
            <person name="Ling Z."/>
            <person name="Zhou W."/>
            <person name="Kreitzer C."/>
            <person name="Stanke M."/>
            <person name="Tang H."/>
            <person name="Lyons E."/>
            <person name="Pandey P."/>
            <person name="Pandey S.P."/>
            <person name="Timmermann B."/>
            <person name="Baldwin I.T."/>
        </authorList>
    </citation>
    <scope>NUCLEOTIDE SEQUENCE [LARGE SCALE GENOMIC DNA]</scope>
    <source>
        <strain evidence="1">UT</strain>
    </source>
</reference>
<comment type="caution">
    <text evidence="1">The sequence shown here is derived from an EMBL/GenBank/DDBJ whole genome shotgun (WGS) entry which is preliminary data.</text>
</comment>
<sequence>MQILGRIFMITLSSVVKELHFLISLIVEQGFYRLAAPSNMKIKVVAPPERKNRVWIGGSILASLNTFQQYADNQPAVIILWFCWHTRIIASQSPGKQTFLLFNGALLFGGSPIHYRCSSRKEARYLRWKTPRPPLNPFHTIPCNGVKQNWTFWILSLLATKVETVKDSAGDDEKLAG</sequence>
<dbReference type="Gene3D" id="3.30.420.40">
    <property type="match status" value="1"/>
</dbReference>
<gene>
    <name evidence="1" type="primary">SAC3</name>
    <name evidence="1" type="ORF">A4A49_22199</name>
</gene>
<dbReference type="Proteomes" id="UP000187609">
    <property type="component" value="Unassembled WGS sequence"/>
</dbReference>
<protein>
    <submittedName>
        <fullName evidence="1">Actin-3</fullName>
    </submittedName>
</protein>
<dbReference type="EMBL" id="MJEQ01037189">
    <property type="protein sequence ID" value="OIT00636.1"/>
    <property type="molecule type" value="Genomic_DNA"/>
</dbReference>
<dbReference type="AlphaFoldDB" id="A0A1J6I866"/>
<dbReference type="SUPFAM" id="SSF53067">
    <property type="entry name" value="Actin-like ATPase domain"/>
    <property type="match status" value="1"/>
</dbReference>
<name>A0A1J6I866_NICAT</name>
<proteinExistence type="predicted"/>
<keyword evidence="2" id="KW-1185">Reference proteome</keyword>
<dbReference type="Gramene" id="OIT00636">
    <property type="protein sequence ID" value="OIT00636"/>
    <property type="gene ID" value="A4A49_22199"/>
</dbReference>